<feature type="transmembrane region" description="Helical" evidence="1">
    <location>
        <begin position="199"/>
        <end position="222"/>
    </location>
</feature>
<name>A0A238U7B3_9FLAO</name>
<dbReference type="RefSeq" id="WP_095070469.1">
    <property type="nucleotide sequence ID" value="NZ_LT899436.1"/>
</dbReference>
<feature type="transmembrane region" description="Helical" evidence="1">
    <location>
        <begin position="103"/>
        <end position="126"/>
    </location>
</feature>
<accession>A0A238U7B3</accession>
<dbReference type="AlphaFoldDB" id="A0A238U7B3"/>
<feature type="transmembrane region" description="Helical" evidence="1">
    <location>
        <begin position="149"/>
        <end position="173"/>
    </location>
</feature>
<dbReference type="InterPro" id="IPR010295">
    <property type="entry name" value="DUF898"/>
</dbReference>
<feature type="transmembrane region" description="Helical" evidence="1">
    <location>
        <begin position="256"/>
        <end position="277"/>
    </location>
</feature>
<keyword evidence="1" id="KW-0812">Transmembrane</keyword>
<dbReference type="Pfam" id="PF05987">
    <property type="entry name" value="DUF898"/>
    <property type="match status" value="1"/>
</dbReference>
<gene>
    <name evidence="2" type="ORF">TJEJU_1310</name>
</gene>
<reference evidence="2 3" key="1">
    <citation type="submission" date="2017-07" db="EMBL/GenBank/DDBJ databases">
        <authorList>
            <person name="Sun Z.S."/>
            <person name="Albrecht U."/>
            <person name="Echele G."/>
            <person name="Lee C.C."/>
        </authorList>
    </citation>
    <scope>NUCLEOTIDE SEQUENCE [LARGE SCALE GENOMIC DNA]</scope>
    <source>
        <strain evidence="3">type strain: KCTC 22618</strain>
    </source>
</reference>
<dbReference type="OrthoDB" id="637345at2"/>
<dbReference type="Proteomes" id="UP000215214">
    <property type="component" value="Chromosome TJEJU"/>
</dbReference>
<keyword evidence="1" id="KW-0472">Membrane</keyword>
<organism evidence="2 3">
    <name type="scientific">Tenacibaculum jejuense</name>
    <dbReference type="NCBI Taxonomy" id="584609"/>
    <lineage>
        <taxon>Bacteria</taxon>
        <taxon>Pseudomonadati</taxon>
        <taxon>Bacteroidota</taxon>
        <taxon>Flavobacteriia</taxon>
        <taxon>Flavobacteriales</taxon>
        <taxon>Flavobacteriaceae</taxon>
        <taxon>Tenacibaculum</taxon>
    </lineage>
</organism>
<evidence type="ECO:0000256" key="1">
    <source>
        <dbReference type="SAM" id="Phobius"/>
    </source>
</evidence>
<dbReference type="KEGG" id="tje:TJEJU_1310"/>
<evidence type="ECO:0000313" key="2">
    <source>
        <dbReference type="EMBL" id="SNR15047.1"/>
    </source>
</evidence>
<evidence type="ECO:0008006" key="4">
    <source>
        <dbReference type="Google" id="ProtNLM"/>
    </source>
</evidence>
<keyword evidence="1" id="KW-1133">Transmembrane helix</keyword>
<feature type="transmembrane region" description="Helical" evidence="1">
    <location>
        <begin position="21"/>
        <end position="44"/>
    </location>
</feature>
<feature type="transmembrane region" description="Helical" evidence="1">
    <location>
        <begin position="76"/>
        <end position="96"/>
    </location>
</feature>
<keyword evidence="3" id="KW-1185">Reference proteome</keyword>
<sequence length="323" mass="38154">MDFLNRLQSEKKRFTYFGKGGEFAAIFFKNLFLTLVSFGLYYPWAKVEFLKYHYQSTELDKARFAFHGTGKEVFKGFIKVYVFLLLLYVFLIYGVVSNNPTTFGISIGVFYLFIILLIPFAIHGAMRYRTSRSSWKGIYFKYLGNRMELFWKFLIGLLLTILTLGIYSPWFAVDIRKYIFSHLRLGNLSFDFKGEGSTLFWMNLKFFFLFYLTLGIYTFWYYKELLAYYANNTEITQNGRKVKFSLEMKAGDVFELIIVNFLLIIFTFGIATPWVIIRTYKIIFRFLQIEEGLDTNGIKQVQYDNYDNAAGDNFLDFLDLDLI</sequence>
<evidence type="ECO:0000313" key="3">
    <source>
        <dbReference type="Proteomes" id="UP000215214"/>
    </source>
</evidence>
<protein>
    <recommendedName>
        <fullName evidence="4">DUF898 domain-containing protein</fullName>
    </recommendedName>
</protein>
<dbReference type="EMBL" id="LT899436">
    <property type="protein sequence ID" value="SNR15047.1"/>
    <property type="molecule type" value="Genomic_DNA"/>
</dbReference>
<proteinExistence type="predicted"/>